<accession>A0A5B7CY08</accession>
<reference evidence="1 2" key="1">
    <citation type="submission" date="2019-05" db="EMBL/GenBank/DDBJ databases">
        <title>Another draft genome of Portunus trituberculatus and its Hox gene families provides insights of decapod evolution.</title>
        <authorList>
            <person name="Jeong J.-H."/>
            <person name="Song I."/>
            <person name="Kim S."/>
            <person name="Choi T."/>
            <person name="Kim D."/>
            <person name="Ryu S."/>
            <person name="Kim W."/>
        </authorList>
    </citation>
    <scope>NUCLEOTIDE SEQUENCE [LARGE SCALE GENOMIC DNA]</scope>
    <source>
        <tissue evidence="1">Muscle</tissue>
    </source>
</reference>
<comment type="caution">
    <text evidence="1">The sequence shown here is derived from an EMBL/GenBank/DDBJ whole genome shotgun (WGS) entry which is preliminary data.</text>
</comment>
<evidence type="ECO:0000313" key="2">
    <source>
        <dbReference type="Proteomes" id="UP000324222"/>
    </source>
</evidence>
<dbReference type="EMBL" id="VSRR010000211">
    <property type="protein sequence ID" value="MPC12343.1"/>
    <property type="molecule type" value="Genomic_DNA"/>
</dbReference>
<proteinExistence type="predicted"/>
<gene>
    <name evidence="1" type="ORF">E2C01_005031</name>
</gene>
<sequence>MTKFGSTTRQGLVGVTRSGQGSTVCGVRLRTVPGDEVPARPWQFAAEPVSSAYCGGGSGPDWVGKAAWKAMGTPWFGGSPGWRVW</sequence>
<keyword evidence="2" id="KW-1185">Reference proteome</keyword>
<organism evidence="1 2">
    <name type="scientific">Portunus trituberculatus</name>
    <name type="common">Swimming crab</name>
    <name type="synonym">Neptunus trituberculatus</name>
    <dbReference type="NCBI Taxonomy" id="210409"/>
    <lineage>
        <taxon>Eukaryota</taxon>
        <taxon>Metazoa</taxon>
        <taxon>Ecdysozoa</taxon>
        <taxon>Arthropoda</taxon>
        <taxon>Crustacea</taxon>
        <taxon>Multicrustacea</taxon>
        <taxon>Malacostraca</taxon>
        <taxon>Eumalacostraca</taxon>
        <taxon>Eucarida</taxon>
        <taxon>Decapoda</taxon>
        <taxon>Pleocyemata</taxon>
        <taxon>Brachyura</taxon>
        <taxon>Eubrachyura</taxon>
        <taxon>Portunoidea</taxon>
        <taxon>Portunidae</taxon>
        <taxon>Portuninae</taxon>
        <taxon>Portunus</taxon>
    </lineage>
</organism>
<dbReference type="Proteomes" id="UP000324222">
    <property type="component" value="Unassembled WGS sequence"/>
</dbReference>
<protein>
    <submittedName>
        <fullName evidence="1">Uncharacterized protein</fullName>
    </submittedName>
</protein>
<name>A0A5B7CY08_PORTR</name>
<evidence type="ECO:0000313" key="1">
    <source>
        <dbReference type="EMBL" id="MPC12343.1"/>
    </source>
</evidence>
<dbReference type="AlphaFoldDB" id="A0A5B7CY08"/>